<accession>A0ABW8T2W3</accession>
<reference evidence="1 2" key="1">
    <citation type="submission" date="2024-11" db="EMBL/GenBank/DDBJ databases">
        <authorList>
            <person name="Heng Y.C."/>
            <person name="Lim A.C.H."/>
            <person name="Lee J.K.Y."/>
            <person name="Kittelmann S."/>
        </authorList>
    </citation>
    <scope>NUCLEOTIDE SEQUENCE [LARGE SCALE GENOMIC DNA]</scope>
    <source>
        <strain evidence="1 2">WILCCON 0185</strain>
    </source>
</reference>
<dbReference type="Proteomes" id="UP001623591">
    <property type="component" value="Unassembled WGS sequence"/>
</dbReference>
<gene>
    <name evidence="1" type="ORF">ACJDUG_03555</name>
</gene>
<name>A0ABW8T2W3_9CLOT</name>
<proteinExistence type="predicted"/>
<evidence type="ECO:0000313" key="1">
    <source>
        <dbReference type="EMBL" id="MFL0246052.1"/>
    </source>
</evidence>
<keyword evidence="2" id="KW-1185">Reference proteome</keyword>
<evidence type="ECO:0000313" key="2">
    <source>
        <dbReference type="Proteomes" id="UP001623591"/>
    </source>
</evidence>
<protein>
    <submittedName>
        <fullName evidence="1">Uncharacterized protein</fullName>
    </submittedName>
</protein>
<organism evidence="1 2">
    <name type="scientific">Candidatus Clostridium stratigraminis</name>
    <dbReference type="NCBI Taxonomy" id="3381661"/>
    <lineage>
        <taxon>Bacteria</taxon>
        <taxon>Bacillati</taxon>
        <taxon>Bacillota</taxon>
        <taxon>Clostridia</taxon>
        <taxon>Eubacteriales</taxon>
        <taxon>Clostridiaceae</taxon>
        <taxon>Clostridium</taxon>
    </lineage>
</organism>
<dbReference type="EMBL" id="JBJHZZ010000001">
    <property type="protein sequence ID" value="MFL0246052.1"/>
    <property type="molecule type" value="Genomic_DNA"/>
</dbReference>
<comment type="caution">
    <text evidence="1">The sequence shown here is derived from an EMBL/GenBank/DDBJ whole genome shotgun (WGS) entry which is preliminary data.</text>
</comment>
<dbReference type="RefSeq" id="WP_406768503.1">
    <property type="nucleotide sequence ID" value="NZ_JBJHZZ010000001.1"/>
</dbReference>
<sequence>MYKCSACGSEDKFVTGIVNTNSIGDPKRSYITFCEKCNKYYFYENISTKVGGKPFRRIDLTKDEAVELLIKMKCCIDPKDMECRCNVHKFIHSFRISNEHRAIAL</sequence>